<dbReference type="KEGG" id="mhf:MHF_0701"/>
<reference key="2">
    <citation type="submission" date="2011-05" db="EMBL/GenBank/DDBJ databases">
        <title>The Genome of Mycoplasma haemofelis Strain Ohio2, a pathogenic hemoplasma of the cat.</title>
        <authorList>
            <person name="Santos A.P."/>
            <person name="Guimaraes A.M.S."/>
            <person name="SanMiguel P.J."/>
            <person name="Martin S.W."/>
            <person name="Messick J.B."/>
        </authorList>
    </citation>
    <scope>NUCLEOTIDE SEQUENCE</scope>
    <source>
        <strain>Ohio2</strain>
    </source>
</reference>
<reference evidence="1 2" key="1">
    <citation type="journal article" date="2011" name="J. Bacteriol.">
        <title>Complete genome sequences of two hemotropic Mycoplasmas, Mycoplasma haemofelis strain Ohio2 and Mycoplasma suis strain Illinois.</title>
        <authorList>
            <person name="Messick J.B."/>
            <person name="Santos A.P."/>
            <person name="Guimaraes A.M."/>
        </authorList>
    </citation>
    <scope>NUCLEOTIDE SEQUENCE [LARGE SCALE GENOMIC DNA]</scope>
    <source>
        <strain evidence="1 2">Ohio2</strain>
    </source>
</reference>
<dbReference type="EMBL" id="CP002808">
    <property type="protein sequence ID" value="AEG72971.1"/>
    <property type="molecule type" value="Genomic_DNA"/>
</dbReference>
<accession>F6FIC3</accession>
<dbReference type="BioCyc" id="MHAE859194:G1GR7-692-MONOMER"/>
<dbReference type="STRING" id="859194.MHF_0701"/>
<protein>
    <submittedName>
        <fullName evidence="1">Uncharacterized protein</fullName>
    </submittedName>
</protein>
<evidence type="ECO:0000313" key="1">
    <source>
        <dbReference type="EMBL" id="AEG72971.1"/>
    </source>
</evidence>
<name>F6FIC3_MYCHI</name>
<proteinExistence type="predicted"/>
<dbReference type="AlphaFoldDB" id="F6FIC3"/>
<gene>
    <name evidence="1" type="ordered locus">MHF_0701</name>
</gene>
<dbReference type="HOGENOM" id="CLU_154533_0_0_14"/>
<sequence>MAFPVKLLLGGIGLGTIGTGLGIEKLVSSGSKNTNLLTKGTSSRESIVVKKECRIHKLMKLLEGSFQRVEKEDLEREMKNVEEYKNIKKVCEGLGGKDIFISNKEQKGWKYHPEDQQASDYKTKFENYLRGLKLI</sequence>
<organism evidence="1 2">
    <name type="scientific">Mycoplasma haemofelis (strain Ohio2)</name>
    <dbReference type="NCBI Taxonomy" id="859194"/>
    <lineage>
        <taxon>Bacteria</taxon>
        <taxon>Bacillati</taxon>
        <taxon>Mycoplasmatota</taxon>
        <taxon>Mollicutes</taxon>
        <taxon>Mycoplasmataceae</taxon>
        <taxon>Mycoplasma</taxon>
    </lineage>
</organism>
<dbReference type="Proteomes" id="UP000007952">
    <property type="component" value="Chromosome"/>
</dbReference>
<evidence type="ECO:0000313" key="2">
    <source>
        <dbReference type="Proteomes" id="UP000007952"/>
    </source>
</evidence>